<keyword evidence="5 16" id="KW-0812">Transmembrane</keyword>
<dbReference type="PANTHER" id="PTHR24025">
    <property type="entry name" value="DESMOGLEIN FAMILY MEMBER"/>
    <property type="match status" value="1"/>
</dbReference>
<evidence type="ECO:0000256" key="11">
    <source>
        <dbReference type="ARBA" id="ARBA00022949"/>
    </source>
</evidence>
<dbReference type="FunFam" id="2.60.40.60:FF:000011">
    <property type="entry name" value="Cadherin 1"/>
    <property type="match status" value="1"/>
</dbReference>
<dbReference type="GO" id="GO:0005886">
    <property type="term" value="C:plasma membrane"/>
    <property type="evidence" value="ECO:0007669"/>
    <property type="project" value="UniProtKB-SubCell"/>
</dbReference>
<feature type="chain" id="PRO_5043339011" description="Cadherin domain-containing protein" evidence="19">
    <location>
        <begin position="24"/>
        <end position="1152"/>
    </location>
</feature>
<evidence type="ECO:0000256" key="7">
    <source>
        <dbReference type="ARBA" id="ARBA00022729"/>
    </source>
</evidence>
<dbReference type="GO" id="GO:0007156">
    <property type="term" value="P:homophilic cell adhesion via plasma membrane adhesion molecules"/>
    <property type="evidence" value="ECO:0007669"/>
    <property type="project" value="InterPro"/>
</dbReference>
<feature type="domain" description="Cadherin" evidence="20">
    <location>
        <begin position="275"/>
        <end position="390"/>
    </location>
</feature>
<evidence type="ECO:0000256" key="13">
    <source>
        <dbReference type="ARBA" id="ARBA00023136"/>
    </source>
</evidence>
<dbReference type="FunFam" id="2.60.40.60:FF:000083">
    <property type="entry name" value="Desmoglein 1"/>
    <property type="match status" value="1"/>
</dbReference>
<evidence type="ECO:0000256" key="1">
    <source>
        <dbReference type="ARBA" id="ARBA00004251"/>
    </source>
</evidence>
<sequence>MDWKIAAPFSVLIILAICSQCNCNWNLQVNKGKNENGKIAWEDFHFPHRQKREWIVPPVNIQEEEDNRYRNPIAKVHSDIEVKKGVVHYRVTGQGVDQPPYGVFIIDPKTGYLNSTGVIVDREVISMLHITVHAVTITGVEVEKPLLLRIKVLDKNDNPPIFSMSVFEGSVEENCKANTLVMQITASDADEENTVNSQIAYRILSQNPGDPPMFIMNQYTGQVFTMSNQLDREMVSGYSLVVSGTDLNGGPGGMSGQCGASIKILDVNDNFPYLEHDSYSVQIQENYVGLTSLRMKAFDLDEMYSDNWIVFFDIISGNEGGWFAIETDAQTNEGALRIVKALDYEAMQALNLGILVRNRAAFHYSIMSEYQAKVTSINVQVQNVKEGPVFIPSTYNIQIPSGLTAEQAINYVLAKIVAIDLDTGRPATNVVYSLNKDSSRWLIIDSVTGELKMTYEMVRDGLGNSGPNYTATIFAEDTNNPDLTSTATVAVVVPDTTNPNQACPVFTLEHRMACLKDRSFVIKAVQDPMNSPLKITIAQNSDWTVQPLNDTAVTLIGSPSVSVRNYTLLAYVTDKNNISCPGSFPINVKVCECTAAGTCDASKQAGRNVSLGPAAIGLMVLGFLVLLLALLLLPLCVCGSAAAAKFVPVAAGYDGAFHQWGTEGAKPEDVDMTSPFITTGAPDYSEVNASNIHGVGTGAGSISGTGIRATRTDVSGTGIETTIAQGDGFDGMVGMGGISGESNVANSYLGTMLPPYEKSGTLNTAYVENYFAEKAESYANEDESRPANDCLLIYDNEGIGSPAGSVGCCSFIADDLDDSYLDTLGPKFKTLAEICIGSEIEPVSSGEEPRLFPNVPIIETDTNIMLDESTVNRSMPVSSSTYLTESSISSANLQPVRAIPETLIPGNVVVTETYTTTGGTLRPVVRNVDPGIPTNILVRERLVESAAPPAHRGSNVIVTERVVRPASGVHEFIEIPNLTSIADGSNVVLRERVVAPNSSRLSNSFNIPDLDLGDAQNVVVTERVIQPISNAQGNLSIRPEMGSSQNIYVTEKTVRSAGPAINTQMLTAEPLLAQTERVIQPISNAHGNLSIRPEMGSTQNIYVTEKTVRSGPAIKTQMLTAEPLLTQTVGSTSPSLTRSKVTKYSTVQYTKK</sequence>
<name>A0AAV7BEL3_ENGPU</name>
<dbReference type="GO" id="GO:0030057">
    <property type="term" value="C:desmosome"/>
    <property type="evidence" value="ECO:0007669"/>
    <property type="project" value="UniProtKB-SubCell"/>
</dbReference>
<dbReference type="SMART" id="SM00112">
    <property type="entry name" value="CA"/>
    <property type="match status" value="4"/>
</dbReference>
<feature type="transmembrane region" description="Helical" evidence="18">
    <location>
        <begin position="614"/>
        <end position="637"/>
    </location>
</feature>
<comment type="subcellular location">
    <subcellularLocation>
        <location evidence="2">Cell junction</location>
        <location evidence="2">Desmosome</location>
    </subcellularLocation>
    <subcellularLocation>
        <location evidence="1 16">Cell membrane</location>
        <topology evidence="1 16">Single-pass type I membrane protein</topology>
    </subcellularLocation>
</comment>
<keyword evidence="11" id="KW-0965">Cell junction</keyword>
<keyword evidence="7 19" id="KW-0732">Signal</keyword>
<dbReference type="InterPro" id="IPR015919">
    <property type="entry name" value="Cadherin-like_sf"/>
</dbReference>
<evidence type="ECO:0000256" key="4">
    <source>
        <dbReference type="ARBA" id="ARBA00022685"/>
    </source>
</evidence>
<evidence type="ECO:0000256" key="16">
    <source>
        <dbReference type="RuleBase" id="RU003318"/>
    </source>
</evidence>
<keyword evidence="4" id="KW-0165">Cleavage on pair of basic residues</keyword>
<dbReference type="InterPro" id="IPR027397">
    <property type="entry name" value="Catenin-bd_sf"/>
</dbReference>
<comment type="caution">
    <text evidence="21">The sequence shown here is derived from an EMBL/GenBank/DDBJ whole genome shotgun (WGS) entry which is preliminary data.</text>
</comment>
<gene>
    <name evidence="21" type="ORF">GDO81_011491</name>
</gene>
<organism evidence="21 22">
    <name type="scientific">Engystomops pustulosus</name>
    <name type="common">Tungara frog</name>
    <name type="synonym">Physalaemus pustulosus</name>
    <dbReference type="NCBI Taxonomy" id="76066"/>
    <lineage>
        <taxon>Eukaryota</taxon>
        <taxon>Metazoa</taxon>
        <taxon>Chordata</taxon>
        <taxon>Craniata</taxon>
        <taxon>Vertebrata</taxon>
        <taxon>Euteleostomi</taxon>
        <taxon>Amphibia</taxon>
        <taxon>Batrachia</taxon>
        <taxon>Anura</taxon>
        <taxon>Neobatrachia</taxon>
        <taxon>Hyloidea</taxon>
        <taxon>Leptodactylidae</taxon>
        <taxon>Leiuperinae</taxon>
        <taxon>Engystomops</taxon>
    </lineage>
</organism>
<evidence type="ECO:0000256" key="8">
    <source>
        <dbReference type="ARBA" id="ARBA00022737"/>
    </source>
</evidence>
<feature type="domain" description="Cadherin" evidence="20">
    <location>
        <begin position="73"/>
        <end position="162"/>
    </location>
</feature>
<accession>A0AAV7BEL3</accession>
<feature type="signal peptide" evidence="19">
    <location>
        <begin position="1"/>
        <end position="23"/>
    </location>
</feature>
<dbReference type="PRINTS" id="PR01818">
    <property type="entry name" value="DESMOCADHERN"/>
</dbReference>
<keyword evidence="3" id="KW-1003">Cell membrane</keyword>
<dbReference type="PRINTS" id="PR00205">
    <property type="entry name" value="CADHERIN"/>
</dbReference>
<evidence type="ECO:0000259" key="20">
    <source>
        <dbReference type="PROSITE" id="PS50268"/>
    </source>
</evidence>
<evidence type="ECO:0000256" key="15">
    <source>
        <dbReference type="PROSITE-ProRule" id="PRU00043"/>
    </source>
</evidence>
<evidence type="ECO:0000256" key="9">
    <source>
        <dbReference type="ARBA" id="ARBA00022837"/>
    </source>
</evidence>
<dbReference type="Proteomes" id="UP000824782">
    <property type="component" value="Unassembled WGS sequence"/>
</dbReference>
<evidence type="ECO:0000256" key="17">
    <source>
        <dbReference type="RuleBase" id="RU004358"/>
    </source>
</evidence>
<evidence type="ECO:0000256" key="10">
    <source>
        <dbReference type="ARBA" id="ARBA00022889"/>
    </source>
</evidence>
<dbReference type="CDD" id="cd11304">
    <property type="entry name" value="Cadherin_repeat"/>
    <property type="match status" value="2"/>
</dbReference>
<dbReference type="Pfam" id="PF01049">
    <property type="entry name" value="CADH_Y-type_LIR"/>
    <property type="match status" value="1"/>
</dbReference>
<keyword evidence="6" id="KW-0479">Metal-binding</keyword>
<evidence type="ECO:0000256" key="6">
    <source>
        <dbReference type="ARBA" id="ARBA00022723"/>
    </source>
</evidence>
<dbReference type="EMBL" id="WNYA01000005">
    <property type="protein sequence ID" value="KAG8570978.1"/>
    <property type="molecule type" value="Genomic_DNA"/>
</dbReference>
<evidence type="ECO:0000256" key="18">
    <source>
        <dbReference type="SAM" id="Phobius"/>
    </source>
</evidence>
<protein>
    <recommendedName>
        <fullName evidence="20">Cadherin domain-containing protein</fullName>
    </recommendedName>
</protein>
<evidence type="ECO:0000256" key="19">
    <source>
        <dbReference type="SAM" id="SignalP"/>
    </source>
</evidence>
<keyword evidence="14" id="KW-0325">Glycoprotein</keyword>
<dbReference type="InterPro" id="IPR050971">
    <property type="entry name" value="Cadherin-domain_protein"/>
</dbReference>
<dbReference type="PANTHER" id="PTHR24025:SF10">
    <property type="entry name" value="DESMOGLEIN-4"/>
    <property type="match status" value="1"/>
</dbReference>
<keyword evidence="8" id="KW-0677">Repeat</keyword>
<keyword evidence="13 18" id="KW-0472">Membrane</keyword>
<feature type="domain" description="Cadherin" evidence="20">
    <location>
        <begin position="163"/>
        <end position="274"/>
    </location>
</feature>
<dbReference type="GO" id="GO:0005509">
    <property type="term" value="F:calcium ion binding"/>
    <property type="evidence" value="ECO:0007669"/>
    <property type="project" value="UniProtKB-UniRule"/>
</dbReference>
<dbReference type="PROSITE" id="PS00232">
    <property type="entry name" value="CADHERIN_1"/>
    <property type="match status" value="1"/>
</dbReference>
<dbReference type="FunFam" id="4.10.900.10:FF:000003">
    <property type="entry name" value="Desmoglein 1"/>
    <property type="match status" value="1"/>
</dbReference>
<dbReference type="InterPro" id="IPR000233">
    <property type="entry name" value="Cadherin_Y-type_LIR"/>
</dbReference>
<dbReference type="FunFam" id="2.60.40.60:FF:000068">
    <property type="entry name" value="Desmoglein 1"/>
    <property type="match status" value="1"/>
</dbReference>
<dbReference type="InterPro" id="IPR002126">
    <property type="entry name" value="Cadherin-like_dom"/>
</dbReference>
<evidence type="ECO:0000256" key="12">
    <source>
        <dbReference type="ARBA" id="ARBA00022989"/>
    </source>
</evidence>
<evidence type="ECO:0000313" key="21">
    <source>
        <dbReference type="EMBL" id="KAG8570978.1"/>
    </source>
</evidence>
<comment type="function">
    <text evidence="17">A component of desmosome cell-cell junctions which are required for positive regulation of cellular adhesion. Involved in the interaction of plaque proteins and intermediate filaments mediating cell-cell adhesion.</text>
</comment>
<evidence type="ECO:0000313" key="22">
    <source>
        <dbReference type="Proteomes" id="UP000824782"/>
    </source>
</evidence>
<dbReference type="AlphaFoldDB" id="A0AAV7BEL3"/>
<reference evidence="21" key="1">
    <citation type="thesis" date="2020" institute="ProQuest LLC" country="789 East Eisenhower Parkway, Ann Arbor, MI, USA">
        <title>Comparative Genomics and Chromosome Evolution.</title>
        <authorList>
            <person name="Mudd A.B."/>
        </authorList>
    </citation>
    <scope>NUCLEOTIDE SEQUENCE</scope>
    <source>
        <strain evidence="21">237g6f4</strain>
        <tissue evidence="21">Blood</tissue>
    </source>
</reference>
<dbReference type="Gene3D" id="4.10.900.10">
    <property type="entry name" value="TCF3-CBD (Catenin binding domain)"/>
    <property type="match status" value="1"/>
</dbReference>
<dbReference type="Pfam" id="PF00028">
    <property type="entry name" value="Cadherin"/>
    <property type="match status" value="3"/>
</dbReference>
<dbReference type="PRINTS" id="PR01819">
    <property type="entry name" value="DESMOGLEIN"/>
</dbReference>
<evidence type="ECO:0000256" key="3">
    <source>
        <dbReference type="ARBA" id="ARBA00022475"/>
    </source>
</evidence>
<feature type="domain" description="Cadherin" evidence="20">
    <location>
        <begin position="391"/>
        <end position="506"/>
    </location>
</feature>
<dbReference type="PROSITE" id="PS50268">
    <property type="entry name" value="CADHERIN_2"/>
    <property type="match status" value="4"/>
</dbReference>
<keyword evidence="12 18" id="KW-1133">Transmembrane helix</keyword>
<keyword evidence="9 15" id="KW-0106">Calcium</keyword>
<evidence type="ECO:0000256" key="5">
    <source>
        <dbReference type="ARBA" id="ARBA00022692"/>
    </source>
</evidence>
<dbReference type="SUPFAM" id="SSF49313">
    <property type="entry name" value="Cadherin-like"/>
    <property type="match status" value="4"/>
</dbReference>
<proteinExistence type="predicted"/>
<dbReference type="InterPro" id="IPR020894">
    <property type="entry name" value="Cadherin_CS"/>
</dbReference>
<evidence type="ECO:0000256" key="14">
    <source>
        <dbReference type="ARBA" id="ARBA00023180"/>
    </source>
</evidence>
<evidence type="ECO:0000256" key="2">
    <source>
        <dbReference type="ARBA" id="ARBA00004568"/>
    </source>
</evidence>
<keyword evidence="10 16" id="KW-0130">Cell adhesion</keyword>
<dbReference type="Gene3D" id="2.60.40.60">
    <property type="entry name" value="Cadherins"/>
    <property type="match status" value="5"/>
</dbReference>
<dbReference type="InterPro" id="IPR009122">
    <property type="entry name" value="Desmosomal_cadherin"/>
</dbReference>
<keyword evidence="22" id="KW-1185">Reference proteome</keyword>